<comment type="caution">
    <text evidence="1">The sequence shown here is derived from an EMBL/GenBank/DDBJ whole genome shotgun (WGS) entry which is preliminary data.</text>
</comment>
<evidence type="ECO:0000313" key="1">
    <source>
        <dbReference type="EMBL" id="KAG7163391.1"/>
    </source>
</evidence>
<dbReference type="EMBL" id="JAHLQT010026473">
    <property type="protein sequence ID" value="KAG7163391.1"/>
    <property type="molecule type" value="Genomic_DNA"/>
</dbReference>
<gene>
    <name evidence="1" type="ORF">Hamer_G004529</name>
</gene>
<reference evidence="1" key="1">
    <citation type="journal article" date="2021" name="Sci. Adv.">
        <title>The American lobster genome reveals insights on longevity, neural, and immune adaptations.</title>
        <authorList>
            <person name="Polinski J.M."/>
            <person name="Zimin A.V."/>
            <person name="Clark K.F."/>
            <person name="Kohn A.B."/>
            <person name="Sadowski N."/>
            <person name="Timp W."/>
            <person name="Ptitsyn A."/>
            <person name="Khanna P."/>
            <person name="Romanova D.Y."/>
            <person name="Williams P."/>
            <person name="Greenwood S.J."/>
            <person name="Moroz L.L."/>
            <person name="Walt D.R."/>
            <person name="Bodnar A.G."/>
        </authorList>
    </citation>
    <scope>NUCLEOTIDE SEQUENCE</scope>
    <source>
        <strain evidence="1">GMGI-L3</strain>
    </source>
</reference>
<sequence length="32" mass="3907">MKVLLKDRGPNEGRSLRRCWRRTQLQLPRRSV</sequence>
<keyword evidence="2" id="KW-1185">Reference proteome</keyword>
<organism evidence="1 2">
    <name type="scientific">Homarus americanus</name>
    <name type="common">American lobster</name>
    <dbReference type="NCBI Taxonomy" id="6706"/>
    <lineage>
        <taxon>Eukaryota</taxon>
        <taxon>Metazoa</taxon>
        <taxon>Ecdysozoa</taxon>
        <taxon>Arthropoda</taxon>
        <taxon>Crustacea</taxon>
        <taxon>Multicrustacea</taxon>
        <taxon>Malacostraca</taxon>
        <taxon>Eumalacostraca</taxon>
        <taxon>Eucarida</taxon>
        <taxon>Decapoda</taxon>
        <taxon>Pleocyemata</taxon>
        <taxon>Astacidea</taxon>
        <taxon>Nephropoidea</taxon>
        <taxon>Nephropidae</taxon>
        <taxon>Homarus</taxon>
    </lineage>
</organism>
<name>A0A8J5JW23_HOMAM</name>
<dbReference type="Proteomes" id="UP000747542">
    <property type="component" value="Unassembled WGS sequence"/>
</dbReference>
<evidence type="ECO:0000313" key="2">
    <source>
        <dbReference type="Proteomes" id="UP000747542"/>
    </source>
</evidence>
<proteinExistence type="predicted"/>
<dbReference type="AlphaFoldDB" id="A0A8J5JW23"/>
<protein>
    <submittedName>
        <fullName evidence="1">Uncharacterized protein</fullName>
    </submittedName>
</protein>
<accession>A0A8J5JW23</accession>